<protein>
    <submittedName>
        <fullName evidence="1">RCG36834</fullName>
    </submittedName>
</protein>
<organism evidence="1 2">
    <name type="scientific">Rattus norvegicus</name>
    <name type="common">Rat</name>
    <dbReference type="NCBI Taxonomy" id="10116"/>
    <lineage>
        <taxon>Eukaryota</taxon>
        <taxon>Metazoa</taxon>
        <taxon>Chordata</taxon>
        <taxon>Craniata</taxon>
        <taxon>Vertebrata</taxon>
        <taxon>Euteleostomi</taxon>
        <taxon>Mammalia</taxon>
        <taxon>Eutheria</taxon>
        <taxon>Euarchontoglires</taxon>
        <taxon>Glires</taxon>
        <taxon>Rodentia</taxon>
        <taxon>Myomorpha</taxon>
        <taxon>Muroidea</taxon>
        <taxon>Muridae</taxon>
        <taxon>Murinae</taxon>
        <taxon>Rattus</taxon>
    </lineage>
</organism>
<accession>A6HTH1</accession>
<dbReference type="AlphaFoldDB" id="A6HTH1"/>
<sequence length="18" mass="2134">MCWMEFHLGKSNKVPQVV</sequence>
<evidence type="ECO:0000313" key="2">
    <source>
        <dbReference type="Proteomes" id="UP000234681"/>
    </source>
</evidence>
<evidence type="ECO:0000313" key="1">
    <source>
        <dbReference type="EMBL" id="EDM02184.1"/>
    </source>
</evidence>
<dbReference type="EMBL" id="CH473951">
    <property type="protein sequence ID" value="EDM02184.1"/>
    <property type="molecule type" value="Genomic_DNA"/>
</dbReference>
<name>A6HTH1_RAT</name>
<dbReference type="Proteomes" id="UP000234681">
    <property type="component" value="Chromosome 15"/>
</dbReference>
<reference evidence="1 2" key="1">
    <citation type="submission" date="2005-07" db="EMBL/GenBank/DDBJ databases">
        <authorList>
            <person name="Mural R.J."/>
            <person name="Li P.W."/>
            <person name="Adams M.D."/>
            <person name="Amanatides P.G."/>
            <person name="Baden-Tillson H."/>
            <person name="Barnstead M."/>
            <person name="Chin S.H."/>
            <person name="Dew I."/>
            <person name="Evans C.A."/>
            <person name="Ferriera S."/>
            <person name="Flanigan M."/>
            <person name="Fosler C."/>
            <person name="Glodek A."/>
            <person name="Gu Z."/>
            <person name="Holt R.A."/>
            <person name="Jennings D."/>
            <person name="Kraft C.L."/>
            <person name="Lu F."/>
            <person name="Nguyen T."/>
            <person name="Nusskern D.R."/>
            <person name="Pfannkoch C.M."/>
            <person name="Sitter C."/>
            <person name="Sutton G.G."/>
            <person name="Venter J.C."/>
            <person name="Wang Z."/>
            <person name="Woodage T."/>
            <person name="Zheng X.H."/>
            <person name="Zhong F."/>
        </authorList>
    </citation>
    <scope>NUCLEOTIDE SEQUENCE [LARGE SCALE GENOMIC DNA]</scope>
    <source>
        <strain>BN</strain>
        <strain evidence="2">Sprague-Dawley</strain>
    </source>
</reference>
<proteinExistence type="predicted"/>
<gene>
    <name evidence="1" type="ORF">rCG_36834</name>
</gene>